<sequence length="93" mass="10757">MKELLPIGSVVMLDGATKRLMICGRIQEEVESGVTYDYSACYFPEGIINPDQLFLFNNDAIDMVYFVGLQDVEEFEYRTYINKKLEEKSNDNK</sequence>
<dbReference type="Proteomes" id="UP000095094">
    <property type="component" value="Unassembled WGS sequence"/>
</dbReference>
<evidence type="ECO:0008006" key="3">
    <source>
        <dbReference type="Google" id="ProtNLM"/>
    </source>
</evidence>
<organism evidence="1 2">
    <name type="scientific">Enterococcus termitis</name>
    <dbReference type="NCBI Taxonomy" id="332950"/>
    <lineage>
        <taxon>Bacteria</taxon>
        <taxon>Bacillati</taxon>
        <taxon>Bacillota</taxon>
        <taxon>Bacilli</taxon>
        <taxon>Lactobacillales</taxon>
        <taxon>Enterococcaceae</taxon>
        <taxon>Enterococcus</taxon>
    </lineage>
</organism>
<evidence type="ECO:0000313" key="2">
    <source>
        <dbReference type="Proteomes" id="UP000095094"/>
    </source>
</evidence>
<name>A0A1E5H0P5_9ENTE</name>
<dbReference type="InterPro" id="IPR025233">
    <property type="entry name" value="DUF4176"/>
</dbReference>
<keyword evidence="2" id="KW-1185">Reference proteome</keyword>
<gene>
    <name evidence="1" type="ORF">BCR25_16175</name>
</gene>
<comment type="caution">
    <text evidence="1">The sequence shown here is derived from an EMBL/GenBank/DDBJ whole genome shotgun (WGS) entry which is preliminary data.</text>
</comment>
<accession>A0A1E5H0P5</accession>
<proteinExistence type="predicted"/>
<dbReference type="AlphaFoldDB" id="A0A1E5H0P5"/>
<protein>
    <recommendedName>
        <fullName evidence="3">DUF4176 domain-containing protein</fullName>
    </recommendedName>
</protein>
<dbReference type="Pfam" id="PF13780">
    <property type="entry name" value="DUF4176"/>
    <property type="match status" value="1"/>
</dbReference>
<dbReference type="EMBL" id="MIJY01000006">
    <property type="protein sequence ID" value="OEG18365.1"/>
    <property type="molecule type" value="Genomic_DNA"/>
</dbReference>
<evidence type="ECO:0000313" key="1">
    <source>
        <dbReference type="EMBL" id="OEG18365.1"/>
    </source>
</evidence>
<dbReference type="OrthoDB" id="5124454at2"/>
<dbReference type="RefSeq" id="WP_069662585.1">
    <property type="nucleotide sequence ID" value="NZ_JBHUJJ010000001.1"/>
</dbReference>
<reference evidence="2" key="1">
    <citation type="submission" date="2016-09" db="EMBL/GenBank/DDBJ databases">
        <authorList>
            <person name="Gulvik C.A."/>
        </authorList>
    </citation>
    <scope>NUCLEOTIDE SEQUENCE [LARGE SCALE GENOMIC DNA]</scope>
    <source>
        <strain evidence="2">LMG 8895</strain>
    </source>
</reference>